<gene>
    <name evidence="1" type="ORF">P170DRAFT_503110</name>
</gene>
<comment type="caution">
    <text evidence="1">The sequence shown here is derived from an EMBL/GenBank/DDBJ whole genome shotgun (WGS) entry which is preliminary data.</text>
</comment>
<dbReference type="Pfam" id="PF20219">
    <property type="entry name" value="DUF6579"/>
    <property type="match status" value="1"/>
</dbReference>
<dbReference type="OrthoDB" id="3852249at2759"/>
<sequence length="416" mass="45536">MDTYTDLKNLQDIAHERYPELSAAEAFIALHRDVALGLRPILKATPEITKLYGLCTSNPAAILAGEGASMLRSIISELSAESYEKIFGAHTASGSLTTEEDTKAAQSAAEILQKWKSGTLGFSSPIGTATADASLVDGNVQKATSNATAPVRGPRDTKASALEVINYNECVQTALVSIQAIQGYQAVQALNAIADHLGDSNAITVSGSGGPNGFAQHVYDLVKTKILDIHEAKRESHRFFIYNPDTMWYPAFGRLTRDNPLPPQFVDKGDHLDHICLFMREARTKLNEADPEHGRDITFHLLIPTWQKLGFREPFHFPEDLYPLQIEGLKNGGGKEMVEMNLPEAPIGLLHGVANALDPRYWNKIAEGATTAASFILGVLGMMFKEEVYGLFREKAPRVLGSNMRLSQKARFNIIS</sequence>
<keyword evidence="2" id="KW-1185">Reference proteome</keyword>
<dbReference type="EMBL" id="MSFO01000009">
    <property type="protein sequence ID" value="PLB44400.1"/>
    <property type="molecule type" value="Genomic_DNA"/>
</dbReference>
<proteinExistence type="predicted"/>
<dbReference type="RefSeq" id="XP_024699702.1">
    <property type="nucleotide sequence ID" value="XM_024854194.1"/>
</dbReference>
<protein>
    <submittedName>
        <fullName evidence="1">Uncharacterized protein</fullName>
    </submittedName>
</protein>
<dbReference type="GeneID" id="36561900"/>
<dbReference type="InterPro" id="IPR046486">
    <property type="entry name" value="DUF6579"/>
</dbReference>
<dbReference type="Proteomes" id="UP000234275">
    <property type="component" value="Unassembled WGS sequence"/>
</dbReference>
<reference evidence="1 2" key="1">
    <citation type="submission" date="2016-12" db="EMBL/GenBank/DDBJ databases">
        <title>The genomes of Aspergillus section Nigri reveals drivers in fungal speciation.</title>
        <authorList>
            <consortium name="DOE Joint Genome Institute"/>
            <person name="Vesth T.C."/>
            <person name="Nybo J."/>
            <person name="Theobald S."/>
            <person name="Brandl J."/>
            <person name="Frisvad J.C."/>
            <person name="Nielsen K.F."/>
            <person name="Lyhne E.K."/>
            <person name="Kogle M.E."/>
            <person name="Kuo A."/>
            <person name="Riley R."/>
            <person name="Clum A."/>
            <person name="Nolan M."/>
            <person name="Lipzen A."/>
            <person name="Salamov A."/>
            <person name="Henrissat B."/>
            <person name="Wiebenga A."/>
            <person name="De Vries R.P."/>
            <person name="Grigoriev I.V."/>
            <person name="Mortensen U.H."/>
            <person name="Andersen M.R."/>
            <person name="Baker S.E."/>
        </authorList>
    </citation>
    <scope>NUCLEOTIDE SEQUENCE [LARGE SCALE GENOMIC DNA]</scope>
    <source>
        <strain evidence="1 2">IBT 23096</strain>
    </source>
</reference>
<dbReference type="AlphaFoldDB" id="A0A2I2FUT4"/>
<evidence type="ECO:0000313" key="1">
    <source>
        <dbReference type="EMBL" id="PLB44400.1"/>
    </source>
</evidence>
<dbReference type="VEuPathDB" id="FungiDB:P170DRAFT_503110"/>
<dbReference type="STRING" id="1392250.A0A2I2FUT4"/>
<evidence type="ECO:0000313" key="2">
    <source>
        <dbReference type="Proteomes" id="UP000234275"/>
    </source>
</evidence>
<name>A0A2I2FUT4_9EURO</name>
<organism evidence="1 2">
    <name type="scientific">Aspergillus steynii IBT 23096</name>
    <dbReference type="NCBI Taxonomy" id="1392250"/>
    <lineage>
        <taxon>Eukaryota</taxon>
        <taxon>Fungi</taxon>
        <taxon>Dikarya</taxon>
        <taxon>Ascomycota</taxon>
        <taxon>Pezizomycotina</taxon>
        <taxon>Eurotiomycetes</taxon>
        <taxon>Eurotiomycetidae</taxon>
        <taxon>Eurotiales</taxon>
        <taxon>Aspergillaceae</taxon>
        <taxon>Aspergillus</taxon>
        <taxon>Aspergillus subgen. Circumdati</taxon>
    </lineage>
</organism>
<accession>A0A2I2FUT4</accession>